<dbReference type="AlphaFoldDB" id="A0A0U3NNC3"/>
<organism evidence="10 11">
    <name type="scientific">Lentibacillus amyloliquefaciens</name>
    <dbReference type="NCBI Taxonomy" id="1472767"/>
    <lineage>
        <taxon>Bacteria</taxon>
        <taxon>Bacillati</taxon>
        <taxon>Bacillota</taxon>
        <taxon>Bacilli</taxon>
        <taxon>Bacillales</taxon>
        <taxon>Bacillaceae</taxon>
        <taxon>Lentibacillus</taxon>
    </lineage>
</organism>
<evidence type="ECO:0000256" key="7">
    <source>
        <dbReference type="ARBA" id="ARBA00024910"/>
    </source>
</evidence>
<dbReference type="GO" id="GO:0000921">
    <property type="term" value="P:septin ring assembly"/>
    <property type="evidence" value="ECO:0007669"/>
    <property type="project" value="TreeGrafter"/>
</dbReference>
<name>A0A0U3NNC3_9BACI</name>
<dbReference type="NCBIfam" id="NF010724">
    <property type="entry name" value="PRK14126.1"/>
    <property type="match status" value="1"/>
</dbReference>
<dbReference type="Proteomes" id="UP000050331">
    <property type="component" value="Chromosome"/>
</dbReference>
<dbReference type="InterPro" id="IPR053712">
    <property type="entry name" value="Bac_CellDiv_Activator"/>
</dbReference>
<dbReference type="GO" id="GO:0043093">
    <property type="term" value="P:FtsZ-dependent cytokinesis"/>
    <property type="evidence" value="ECO:0007669"/>
    <property type="project" value="TreeGrafter"/>
</dbReference>
<dbReference type="GO" id="GO:0032153">
    <property type="term" value="C:cell division site"/>
    <property type="evidence" value="ECO:0007669"/>
    <property type="project" value="TreeGrafter"/>
</dbReference>
<dbReference type="SUPFAM" id="SSF102829">
    <property type="entry name" value="Cell division protein ZapA-like"/>
    <property type="match status" value="1"/>
</dbReference>
<gene>
    <name evidence="10" type="ORF">AOX59_06295</name>
</gene>
<dbReference type="Gene3D" id="6.10.250.790">
    <property type="match status" value="1"/>
</dbReference>
<comment type="function">
    <text evidence="7">Activator of cell division through the inhibition of FtsZ GTPase activity, therefore promoting FtsZ assembly into bundles of protofilaments necessary for the formation of the division Z ring. It is recruited early at mid-cell but it is not essential for cell division.</text>
</comment>
<dbReference type="Pfam" id="PF05164">
    <property type="entry name" value="ZapA"/>
    <property type="match status" value="1"/>
</dbReference>
<dbReference type="STRING" id="1472767.AOX59_06295"/>
<dbReference type="KEGG" id="lao:AOX59_06295"/>
<evidence type="ECO:0000256" key="5">
    <source>
        <dbReference type="ARBA" id="ARBA00023210"/>
    </source>
</evidence>
<keyword evidence="3" id="KW-0963">Cytoplasm</keyword>
<keyword evidence="5" id="KW-0717">Septation</keyword>
<evidence type="ECO:0000256" key="8">
    <source>
        <dbReference type="ARBA" id="ARBA00026068"/>
    </source>
</evidence>
<comment type="subcellular location">
    <subcellularLocation>
        <location evidence="1">Cytoplasm</location>
    </subcellularLocation>
</comment>
<dbReference type="OrthoDB" id="9808604at2"/>
<dbReference type="GO" id="GO:0005829">
    <property type="term" value="C:cytosol"/>
    <property type="evidence" value="ECO:0007669"/>
    <property type="project" value="TreeGrafter"/>
</dbReference>
<protein>
    <recommendedName>
        <fullName evidence="2">Cell division protein ZapA</fullName>
    </recommendedName>
    <alternativeName>
        <fullName evidence="9">Z ring-associated protein ZapA</fullName>
    </alternativeName>
</protein>
<dbReference type="EMBL" id="CP013862">
    <property type="protein sequence ID" value="ALX48251.1"/>
    <property type="molecule type" value="Genomic_DNA"/>
</dbReference>
<evidence type="ECO:0000256" key="1">
    <source>
        <dbReference type="ARBA" id="ARBA00004496"/>
    </source>
</evidence>
<evidence type="ECO:0000256" key="2">
    <source>
        <dbReference type="ARBA" id="ARBA00015195"/>
    </source>
</evidence>
<dbReference type="RefSeq" id="WP_068443408.1">
    <property type="nucleotide sequence ID" value="NZ_CP013862.1"/>
</dbReference>
<dbReference type="InterPro" id="IPR036192">
    <property type="entry name" value="Cell_div_ZapA-like_sf"/>
</dbReference>
<evidence type="ECO:0000256" key="6">
    <source>
        <dbReference type="ARBA" id="ARBA00023306"/>
    </source>
</evidence>
<evidence type="ECO:0000256" key="9">
    <source>
        <dbReference type="ARBA" id="ARBA00033158"/>
    </source>
</evidence>
<dbReference type="GO" id="GO:0030428">
    <property type="term" value="C:cell septum"/>
    <property type="evidence" value="ECO:0007669"/>
    <property type="project" value="TreeGrafter"/>
</dbReference>
<evidence type="ECO:0000256" key="4">
    <source>
        <dbReference type="ARBA" id="ARBA00022618"/>
    </source>
</evidence>
<evidence type="ECO:0000313" key="11">
    <source>
        <dbReference type="Proteomes" id="UP000050331"/>
    </source>
</evidence>
<dbReference type="GO" id="GO:0000917">
    <property type="term" value="P:division septum assembly"/>
    <property type="evidence" value="ECO:0007669"/>
    <property type="project" value="UniProtKB-KW"/>
</dbReference>
<proteinExistence type="predicted"/>
<keyword evidence="11" id="KW-1185">Reference proteome</keyword>
<dbReference type="PANTHER" id="PTHR34981">
    <property type="entry name" value="CELL DIVISION PROTEIN ZAPA"/>
    <property type="match status" value="1"/>
</dbReference>
<accession>A0A0U3NNC3</accession>
<dbReference type="InterPro" id="IPR007838">
    <property type="entry name" value="Cell_div_ZapA-like"/>
</dbReference>
<keyword evidence="6" id="KW-0131">Cell cycle</keyword>
<sequence length="87" mass="9991">MAEDDKTRVTVEIYNKHYTIVGKEDPNDVRLVAGQVDQKMREIHSANQQLTPTELAVLTAVNTMNDYMKLKKDYAELLGSQHKKEDK</sequence>
<comment type="subunit">
    <text evidence="8">Homodimer. Interacts with FtsZ.</text>
</comment>
<reference evidence="10 11" key="1">
    <citation type="submission" date="2016-01" db="EMBL/GenBank/DDBJ databases">
        <title>Complete genome sequence of strain Lentibacillus amyloliquefaciens LAM0015T isolated from saline sediment.</title>
        <authorList>
            <person name="Wang J.-L."/>
            <person name="He M.-X."/>
        </authorList>
    </citation>
    <scope>NUCLEOTIDE SEQUENCE [LARGE SCALE GENOMIC DNA]</scope>
    <source>
        <strain evidence="10 11">LAM0015</strain>
    </source>
</reference>
<dbReference type="PANTHER" id="PTHR34981:SF1">
    <property type="entry name" value="CELL DIVISION PROTEIN ZAPA"/>
    <property type="match status" value="1"/>
</dbReference>
<evidence type="ECO:0000313" key="10">
    <source>
        <dbReference type="EMBL" id="ALX48251.1"/>
    </source>
</evidence>
<evidence type="ECO:0000256" key="3">
    <source>
        <dbReference type="ARBA" id="ARBA00022490"/>
    </source>
</evidence>
<keyword evidence="4 10" id="KW-0132">Cell division</keyword>